<gene>
    <name evidence="5" type="ORF">BJ875DRAFT_382290</name>
</gene>
<evidence type="ECO:0000313" key="5">
    <source>
        <dbReference type="EMBL" id="KAG9231736.1"/>
    </source>
</evidence>
<dbReference type="Gene3D" id="4.10.240.10">
    <property type="entry name" value="Zn(2)-C6 fungal-type DNA-binding domain"/>
    <property type="match status" value="1"/>
</dbReference>
<proteinExistence type="predicted"/>
<evidence type="ECO:0000259" key="4">
    <source>
        <dbReference type="PROSITE" id="PS50048"/>
    </source>
</evidence>
<organism evidence="5 6">
    <name type="scientific">Amylocarpus encephaloides</name>
    <dbReference type="NCBI Taxonomy" id="45428"/>
    <lineage>
        <taxon>Eukaryota</taxon>
        <taxon>Fungi</taxon>
        <taxon>Dikarya</taxon>
        <taxon>Ascomycota</taxon>
        <taxon>Pezizomycotina</taxon>
        <taxon>Leotiomycetes</taxon>
        <taxon>Helotiales</taxon>
        <taxon>Helotiales incertae sedis</taxon>
        <taxon>Amylocarpus</taxon>
    </lineage>
</organism>
<dbReference type="PANTHER" id="PTHR37534">
    <property type="entry name" value="TRANSCRIPTIONAL ACTIVATOR PROTEIN UGA3"/>
    <property type="match status" value="1"/>
</dbReference>
<reference evidence="5" key="1">
    <citation type="journal article" date="2021" name="IMA Fungus">
        <title>Genomic characterization of three marine fungi, including Emericellopsis atlantica sp. nov. with signatures of a generalist lifestyle and marine biomass degradation.</title>
        <authorList>
            <person name="Hagestad O.C."/>
            <person name="Hou L."/>
            <person name="Andersen J.H."/>
            <person name="Hansen E.H."/>
            <person name="Altermark B."/>
            <person name="Li C."/>
            <person name="Kuhnert E."/>
            <person name="Cox R.J."/>
            <person name="Crous P.W."/>
            <person name="Spatafora J.W."/>
            <person name="Lail K."/>
            <person name="Amirebrahimi M."/>
            <person name="Lipzen A."/>
            <person name="Pangilinan J."/>
            <person name="Andreopoulos W."/>
            <person name="Hayes R.D."/>
            <person name="Ng V."/>
            <person name="Grigoriev I.V."/>
            <person name="Jackson S.A."/>
            <person name="Sutton T.D.S."/>
            <person name="Dobson A.D.W."/>
            <person name="Rama T."/>
        </authorList>
    </citation>
    <scope>NUCLEOTIDE SEQUENCE</scope>
    <source>
        <strain evidence="5">TRa018bII</strain>
    </source>
</reference>
<dbReference type="Proteomes" id="UP000824998">
    <property type="component" value="Unassembled WGS sequence"/>
</dbReference>
<feature type="region of interest" description="Disordered" evidence="3">
    <location>
        <begin position="144"/>
        <end position="215"/>
    </location>
</feature>
<dbReference type="EMBL" id="MU251584">
    <property type="protein sequence ID" value="KAG9231736.1"/>
    <property type="molecule type" value="Genomic_DNA"/>
</dbReference>
<dbReference type="OrthoDB" id="5278208at2759"/>
<dbReference type="PROSITE" id="PS50048">
    <property type="entry name" value="ZN2_CY6_FUNGAL_2"/>
    <property type="match status" value="1"/>
</dbReference>
<dbReference type="CDD" id="cd00067">
    <property type="entry name" value="GAL4"/>
    <property type="match status" value="1"/>
</dbReference>
<dbReference type="Pfam" id="PF11951">
    <property type="entry name" value="Fungal_trans_2"/>
    <property type="match status" value="1"/>
</dbReference>
<dbReference type="PROSITE" id="PS00463">
    <property type="entry name" value="ZN2_CY6_FUNGAL_1"/>
    <property type="match status" value="1"/>
</dbReference>
<dbReference type="InterPro" id="IPR036864">
    <property type="entry name" value="Zn2-C6_fun-type_DNA-bd_sf"/>
</dbReference>
<comment type="subcellular location">
    <subcellularLocation>
        <location evidence="1">Nucleus</location>
    </subcellularLocation>
</comment>
<evidence type="ECO:0000256" key="3">
    <source>
        <dbReference type="SAM" id="MobiDB-lite"/>
    </source>
</evidence>
<dbReference type="GO" id="GO:0008270">
    <property type="term" value="F:zinc ion binding"/>
    <property type="evidence" value="ECO:0007669"/>
    <property type="project" value="InterPro"/>
</dbReference>
<dbReference type="GO" id="GO:0005634">
    <property type="term" value="C:nucleus"/>
    <property type="evidence" value="ECO:0007669"/>
    <property type="project" value="UniProtKB-SubCell"/>
</dbReference>
<feature type="region of interest" description="Disordered" evidence="3">
    <location>
        <begin position="28"/>
        <end position="57"/>
    </location>
</feature>
<dbReference type="GO" id="GO:0000981">
    <property type="term" value="F:DNA-binding transcription factor activity, RNA polymerase II-specific"/>
    <property type="evidence" value="ECO:0007669"/>
    <property type="project" value="InterPro"/>
</dbReference>
<comment type="caution">
    <text evidence="5">The sequence shown here is derived from an EMBL/GenBank/DDBJ whole genome shotgun (WGS) entry which is preliminary data.</text>
</comment>
<dbReference type="GO" id="GO:0045944">
    <property type="term" value="P:positive regulation of transcription by RNA polymerase II"/>
    <property type="evidence" value="ECO:0007669"/>
    <property type="project" value="TreeGrafter"/>
</dbReference>
<feature type="compositionally biased region" description="Low complexity" evidence="3">
    <location>
        <begin position="183"/>
        <end position="194"/>
    </location>
</feature>
<dbReference type="GO" id="GO:0000976">
    <property type="term" value="F:transcription cis-regulatory region binding"/>
    <property type="evidence" value="ECO:0007669"/>
    <property type="project" value="TreeGrafter"/>
</dbReference>
<feature type="compositionally biased region" description="Polar residues" evidence="3">
    <location>
        <begin position="195"/>
        <end position="215"/>
    </location>
</feature>
<feature type="compositionally biased region" description="Low complexity" evidence="3">
    <location>
        <begin position="90"/>
        <end position="102"/>
    </location>
</feature>
<protein>
    <recommendedName>
        <fullName evidence="4">Zn(2)-C6 fungal-type domain-containing protein</fullName>
    </recommendedName>
</protein>
<name>A0A9P8C480_9HELO</name>
<evidence type="ECO:0000256" key="2">
    <source>
        <dbReference type="ARBA" id="ARBA00023242"/>
    </source>
</evidence>
<dbReference type="PANTHER" id="PTHR37534:SF10">
    <property type="entry name" value="ZN(II)2CYS6 TRANSCRIPTION FACTOR (EUROFUNG)"/>
    <property type="match status" value="1"/>
</dbReference>
<dbReference type="AlphaFoldDB" id="A0A9P8C480"/>
<feature type="domain" description="Zn(2)-C6 fungal-type" evidence="4">
    <location>
        <begin position="57"/>
        <end position="87"/>
    </location>
</feature>
<evidence type="ECO:0000313" key="6">
    <source>
        <dbReference type="Proteomes" id="UP000824998"/>
    </source>
</evidence>
<evidence type="ECO:0000256" key="1">
    <source>
        <dbReference type="ARBA" id="ARBA00004123"/>
    </source>
</evidence>
<dbReference type="Pfam" id="PF00172">
    <property type="entry name" value="Zn_clus"/>
    <property type="match status" value="1"/>
</dbReference>
<sequence length="713" mass="80799">MKVSSPSQQLSSASSYADLNYLFGRQDPAMIVQKPGRNRRKSAPGSEHTKHRRTRSGCYTCRSRRVKCDETHPICDRCRKGGRECVYPESSNSSKTSSSGQSKRARPSHHESPDSSSDEYDEEGGVERALDPILDEDEFQRDAVHPHGFPAFPLADARQSSSGQKSSTRNSSETPSLVQDKASSPTPSSEGSTGYATYQSLTDSRLPRQSSLTSSGKVDWSYLPPDLQFYLTYFAENITHLHYSLKYDADDFIRTQYLDIALQNEALLYAVVGFSAFQRTLLNPAGKIQDFLQYYNKSVSLLLKSLKRGERHSHGTILAMLQLATIEEFLGDWINLLGHQKAAYQILTELYTPQTVLQSGMTRILLGWYMRFDVFAGLMGGFETVLSREWFSDLFGFYRRLTEAEPGNIHWKIEAALAQHRLIATDMSLLFSKMGKGELAMEHFISENAKLSVRIEEWRARMDPALLDSRYMVSDFTGAPPRDPNDIVDPYLPGVIYSGPLWAMNVALIDWHSIDLMHRYQTSLITQTQPGAEVVRKAYESCQLFEAMELWPGSPPGTMAACQASLGISCLFLPRDERHAMWARRKLAVIETNGYIYPRQFRTKMADLFRDRSCMHWWLPKDENYPPIIRSIRKFVEERTSVPTDVSTEDLRDMKAIFASLNLEDSNPTPVGTNVGKPANVTSLNVHNIRNVAEDDNYGYGYQEQQVFWDGNN</sequence>
<dbReference type="InterPro" id="IPR021858">
    <property type="entry name" value="Fun_TF"/>
</dbReference>
<accession>A0A9P8C480</accession>
<keyword evidence="2" id="KW-0539">Nucleus</keyword>
<dbReference type="SUPFAM" id="SSF57701">
    <property type="entry name" value="Zn2/Cys6 DNA-binding domain"/>
    <property type="match status" value="1"/>
</dbReference>
<feature type="region of interest" description="Disordered" evidence="3">
    <location>
        <begin position="80"/>
        <end position="125"/>
    </location>
</feature>
<feature type="compositionally biased region" description="Polar residues" evidence="3">
    <location>
        <begin position="158"/>
        <end position="177"/>
    </location>
</feature>
<keyword evidence="6" id="KW-1185">Reference proteome</keyword>
<dbReference type="InterPro" id="IPR001138">
    <property type="entry name" value="Zn2Cys6_DnaBD"/>
</dbReference>
<dbReference type="SMART" id="SM00066">
    <property type="entry name" value="GAL4"/>
    <property type="match status" value="1"/>
</dbReference>